<dbReference type="STRING" id="1642818.AWE51_00610"/>
<dbReference type="Proteomes" id="UP000076715">
    <property type="component" value="Unassembled WGS sequence"/>
</dbReference>
<keyword evidence="2" id="KW-1185">Reference proteome</keyword>
<dbReference type="PROSITE" id="PS51257">
    <property type="entry name" value="PROKAR_LIPOPROTEIN"/>
    <property type="match status" value="1"/>
</dbReference>
<name>A0A162CTL4_9FLAO</name>
<protein>
    <recommendedName>
        <fullName evidence="3">Lipocalin-like domain-containing protein</fullName>
    </recommendedName>
</protein>
<evidence type="ECO:0000313" key="1">
    <source>
        <dbReference type="EMBL" id="KZS41974.1"/>
    </source>
</evidence>
<proteinExistence type="predicted"/>
<dbReference type="RefSeq" id="WP_147405086.1">
    <property type="nucleotide sequence ID" value="NZ_LQRT01000002.1"/>
</dbReference>
<dbReference type="EMBL" id="LQRT01000002">
    <property type="protein sequence ID" value="KZS41974.1"/>
    <property type="molecule type" value="Genomic_DNA"/>
</dbReference>
<comment type="caution">
    <text evidence="1">The sequence shown here is derived from an EMBL/GenBank/DDBJ whole genome shotgun (WGS) entry which is preliminary data.</text>
</comment>
<evidence type="ECO:0000313" key="2">
    <source>
        <dbReference type="Proteomes" id="UP000076715"/>
    </source>
</evidence>
<sequence>MKKITFLFFLTSMLIFQSCSSDSDEDSGASLPDEITYGREKVTISSALIEDFGNGFNGYNYDFTLKGTLDGKEYSFYVELYSPVIENDNRFRSGIFSYNPNPTEPAFFFDDAYITVDGQRVNVTGGKITVNANSDTNFEFTTDVSIENGKSMSVLYDGQFTVVSGR</sequence>
<reference evidence="1 2" key="1">
    <citation type="submission" date="2016-01" db="EMBL/GenBank/DDBJ databases">
        <title>The draft genome sequence of Aquimarina sp. RZW4-3-2.</title>
        <authorList>
            <person name="Wang Y."/>
        </authorList>
    </citation>
    <scope>NUCLEOTIDE SEQUENCE [LARGE SCALE GENOMIC DNA]</scope>
    <source>
        <strain evidence="1 2">RZW4-3-2</strain>
    </source>
</reference>
<gene>
    <name evidence="1" type="ORF">AWE51_00610</name>
</gene>
<dbReference type="AlphaFoldDB" id="A0A162CTL4"/>
<accession>A0A162CTL4</accession>
<organism evidence="1 2">
    <name type="scientific">Aquimarina aggregata</name>
    <dbReference type="NCBI Taxonomy" id="1642818"/>
    <lineage>
        <taxon>Bacteria</taxon>
        <taxon>Pseudomonadati</taxon>
        <taxon>Bacteroidota</taxon>
        <taxon>Flavobacteriia</taxon>
        <taxon>Flavobacteriales</taxon>
        <taxon>Flavobacteriaceae</taxon>
        <taxon>Aquimarina</taxon>
    </lineage>
</organism>
<evidence type="ECO:0008006" key="3">
    <source>
        <dbReference type="Google" id="ProtNLM"/>
    </source>
</evidence>